<evidence type="ECO:0000313" key="1">
    <source>
        <dbReference type="EMBL" id="KKN53331.1"/>
    </source>
</evidence>
<name>A0A0F9TW14_9ZZZZ</name>
<dbReference type="PANTHER" id="PTHR30121:SF6">
    <property type="entry name" value="SLR6007 PROTEIN"/>
    <property type="match status" value="1"/>
</dbReference>
<accession>A0A0F9TW14</accession>
<proteinExistence type="predicted"/>
<comment type="caution">
    <text evidence="1">The sequence shown here is derived from an EMBL/GenBank/DDBJ whole genome shotgun (WGS) entry which is preliminary data.</text>
</comment>
<dbReference type="Pfam" id="PF11130">
    <property type="entry name" value="TraC_F_IV"/>
    <property type="match status" value="1"/>
</dbReference>
<dbReference type="NCBIfam" id="TIGR03744">
    <property type="entry name" value="traC_PFL_4706"/>
    <property type="match status" value="1"/>
</dbReference>
<dbReference type="Gene3D" id="3.40.50.300">
    <property type="entry name" value="P-loop containing nucleotide triphosphate hydrolases"/>
    <property type="match status" value="2"/>
</dbReference>
<dbReference type="InterPro" id="IPR025955">
    <property type="entry name" value="TraC/Conjuga_ATPase"/>
</dbReference>
<evidence type="ECO:0008006" key="2">
    <source>
        <dbReference type="Google" id="ProtNLM"/>
    </source>
</evidence>
<protein>
    <recommendedName>
        <fullName evidence="2">Conjugative transfer ATPase</fullName>
    </recommendedName>
</protein>
<dbReference type="AlphaFoldDB" id="A0A0F9TW14"/>
<reference evidence="1" key="1">
    <citation type="journal article" date="2015" name="Nature">
        <title>Complex archaea that bridge the gap between prokaryotes and eukaryotes.</title>
        <authorList>
            <person name="Spang A."/>
            <person name="Saw J.H."/>
            <person name="Jorgensen S.L."/>
            <person name="Zaremba-Niedzwiedzka K."/>
            <person name="Martijn J."/>
            <person name="Lind A.E."/>
            <person name="van Eijk R."/>
            <person name="Schleper C."/>
            <person name="Guy L."/>
            <person name="Ettema T.J."/>
        </authorList>
    </citation>
    <scope>NUCLEOTIDE SEQUENCE</scope>
</reference>
<sequence>MLSKLLTKSSSYSHSLLKKEDVRKDYRELPSFTNLLPWREYDSENQVFLLEDGKGVGALFEIEPVGVEAKTEDYIVEIQEKLQATITETIPEENVAPWTLQFFVQDELSVRTLTDQIREYAHPRAVNTQYTKHFLNVMDEHLRQVGQPNGLFFDDVVTGGRWQGKRRKVRMCLYRYFPENYKSDYDRDIRELGRIRKRLVTQFTGIGMKATVAGGKELYEWMLRWLNPKPVITKGDSEELLKVAPYPGDDDLAYGYDLAEQLSLSRPSSDAEKGIWYFDGMPHTAVSVQALRRVPENGLFTAERNSGEHTFAMFDRMPEGTVMSMSIEIKPRDQVNNHLGRIMRSAVGDNAEAEIAHIEAKTAQHEVAKNNTLYPVYISFLTRAEDLEKLDDAVSVIEALILSNGLLPITENQDLLKQDMYIRSLPMKFDSLMMQKKQRRSRLVFSRQIASMLPIYGRSKGTNHPGLMYFNRGGEPLLVDPFNNQDRKKNAHALIIGPTGAGKSASLVDAVMKITAVHRPRIFIVEAGDSFGLLGEYMAKQGLTVNQMSVTPSADISLPPFANAMKLLELSEDEVVTEDDDESELDDEDEDRDYLGEMELAARVMITGGEKKEDDMLHRADRLVIRKAIYRAAQNAKNNGRSQVLTEDVVKAMRHTEDLDHNRTARAIEMADAMELYCTGVEGKLFNRPGTEWPDVDITIFDMGILAREGYEDKLTVAYMSLMNHVHALVEREQHEGRPTLMLTDEGHIITKNATLAPYIIKIVKMWRKLGAWFWIATQNLEDFPDDSRRMLAMLEWWICLVMPRDEVNQITRFKDLTKEQESKLLAARKSPAQYTEGVILTDNLDPLFRAIPPAISLALAMTEQHEKAERREIMEQMGCDRVGAAEIVAERIKQARRNHSLEAGNA</sequence>
<dbReference type="InterPro" id="IPR051162">
    <property type="entry name" value="T4SS_component"/>
</dbReference>
<dbReference type="SUPFAM" id="SSF52540">
    <property type="entry name" value="P-loop containing nucleoside triphosphate hydrolases"/>
    <property type="match status" value="1"/>
</dbReference>
<dbReference type="InterPro" id="IPR022303">
    <property type="entry name" value="Conjug_Trfer_ATPase"/>
</dbReference>
<gene>
    <name evidence="1" type="ORF">LCGC14_0603680</name>
</gene>
<dbReference type="PANTHER" id="PTHR30121">
    <property type="entry name" value="UNCHARACTERIZED PROTEIN YJGR-RELATED"/>
    <property type="match status" value="1"/>
</dbReference>
<organism evidence="1">
    <name type="scientific">marine sediment metagenome</name>
    <dbReference type="NCBI Taxonomy" id="412755"/>
    <lineage>
        <taxon>unclassified sequences</taxon>
        <taxon>metagenomes</taxon>
        <taxon>ecological metagenomes</taxon>
    </lineage>
</organism>
<dbReference type="InterPro" id="IPR027417">
    <property type="entry name" value="P-loop_NTPase"/>
</dbReference>
<dbReference type="EMBL" id="LAZR01000976">
    <property type="protein sequence ID" value="KKN53331.1"/>
    <property type="molecule type" value="Genomic_DNA"/>
</dbReference>